<dbReference type="GO" id="GO:0043190">
    <property type="term" value="C:ATP-binding cassette (ABC) transporter complex"/>
    <property type="evidence" value="ECO:0007669"/>
    <property type="project" value="InterPro"/>
</dbReference>
<dbReference type="Gene3D" id="3.40.190.10">
    <property type="entry name" value="Periplasmic binding protein-like II"/>
    <property type="match status" value="1"/>
</dbReference>
<dbReference type="PANTHER" id="PTHR30290">
    <property type="entry name" value="PERIPLASMIC BINDING COMPONENT OF ABC TRANSPORTER"/>
    <property type="match status" value="1"/>
</dbReference>
<dbReference type="GO" id="GO:0015833">
    <property type="term" value="P:peptide transport"/>
    <property type="evidence" value="ECO:0007669"/>
    <property type="project" value="TreeGrafter"/>
</dbReference>
<comment type="subcellular location">
    <subcellularLocation>
        <location evidence="1">Periplasm</location>
    </subcellularLocation>
</comment>
<dbReference type="Gene3D" id="3.10.105.10">
    <property type="entry name" value="Dipeptide-binding Protein, Domain 3"/>
    <property type="match status" value="1"/>
</dbReference>
<feature type="domain" description="Solute-binding protein family 5" evidence="5">
    <location>
        <begin position="79"/>
        <end position="447"/>
    </location>
</feature>
<keyword evidence="7" id="KW-1185">Reference proteome</keyword>
<evidence type="ECO:0000313" key="7">
    <source>
        <dbReference type="Proteomes" id="UP000321638"/>
    </source>
</evidence>
<dbReference type="InterPro" id="IPR030678">
    <property type="entry name" value="Peptide/Ni-bd"/>
</dbReference>
<evidence type="ECO:0000256" key="4">
    <source>
        <dbReference type="SAM" id="SignalP"/>
    </source>
</evidence>
<keyword evidence="3 4" id="KW-0732">Signal</keyword>
<dbReference type="SUPFAM" id="SSF53850">
    <property type="entry name" value="Periplasmic binding protein-like II"/>
    <property type="match status" value="1"/>
</dbReference>
<evidence type="ECO:0000259" key="5">
    <source>
        <dbReference type="Pfam" id="PF00496"/>
    </source>
</evidence>
<evidence type="ECO:0000256" key="2">
    <source>
        <dbReference type="ARBA" id="ARBA00005695"/>
    </source>
</evidence>
<dbReference type="Pfam" id="PF00496">
    <property type="entry name" value="SBP_bac_5"/>
    <property type="match status" value="1"/>
</dbReference>
<feature type="signal peptide" evidence="4">
    <location>
        <begin position="1"/>
        <end position="25"/>
    </location>
</feature>
<comment type="similarity">
    <text evidence="2">Belongs to the bacterial solute-binding protein 5 family.</text>
</comment>
<sequence>MSSRLASIGAMLTAVALAAAAPALAQKSGGVLHVTHRDNPPSASIHEEATISTVMPFMSLYNNLVVFDPKTKQNSLDAIVPELATAWKWSEDGTQLTFTLRDGVKWHDGKPFTSADVKCTWDRIIGATEARFRKNPRKPWYFNLKEVTTNGDREVTFRLGRPQPSLLAMLAGAFSPVYPCHVPAAQMRTKPIGTGPFKFVEFKQNESMKVVRNPDYWKPGRPYLDAIEFTIIANRSTALLAFIAGKFDLTFTGEVTTPLLKDIKSQAPQAVCEMQPTNTQANLLVNRDKPPFDDARVRRAMGLAIDRKAFVDIVAEGNGDIGGAMLPPPQGIWGMPPDVLATVAGYAPDVEKSREEGRKIMAALGYGPDKPLKIKVSTRNIAAYRDPAVILIDHLKQVYIEGELEPLDTPVWYARMARKDYSVGMNVQGIGIDDPDVVFYETFSCGSERNYTNYCNPELEKLFDQQSVMTDQAKRRALVWEIDKRLQEDGARPVIFHGRAATCWQPAVKGINLAVNTIYNHWRFEDVWLDK</sequence>
<dbReference type="GO" id="GO:1904680">
    <property type="term" value="F:peptide transmembrane transporter activity"/>
    <property type="evidence" value="ECO:0007669"/>
    <property type="project" value="TreeGrafter"/>
</dbReference>
<dbReference type="CDD" id="cd00995">
    <property type="entry name" value="PBP2_NikA_DppA_OppA_like"/>
    <property type="match status" value="1"/>
</dbReference>
<dbReference type="RefSeq" id="WP_147845044.1">
    <property type="nucleotide sequence ID" value="NZ_VDUZ01000001.1"/>
</dbReference>
<dbReference type="EMBL" id="VDUZ01000001">
    <property type="protein sequence ID" value="TXL82338.1"/>
    <property type="molecule type" value="Genomic_DNA"/>
</dbReference>
<evidence type="ECO:0000256" key="3">
    <source>
        <dbReference type="ARBA" id="ARBA00022729"/>
    </source>
</evidence>
<name>A0A5C8PVJ7_9HYPH</name>
<protein>
    <submittedName>
        <fullName evidence="6">ABC transporter substrate-binding protein</fullName>
    </submittedName>
</protein>
<dbReference type="InterPro" id="IPR000914">
    <property type="entry name" value="SBP_5_dom"/>
</dbReference>
<dbReference type="PIRSF" id="PIRSF002741">
    <property type="entry name" value="MppA"/>
    <property type="match status" value="1"/>
</dbReference>
<dbReference type="OrthoDB" id="7318145at2"/>
<feature type="chain" id="PRO_5022742468" evidence="4">
    <location>
        <begin position="26"/>
        <end position="531"/>
    </location>
</feature>
<evidence type="ECO:0000256" key="1">
    <source>
        <dbReference type="ARBA" id="ARBA00004418"/>
    </source>
</evidence>
<dbReference type="GO" id="GO:0030288">
    <property type="term" value="C:outer membrane-bounded periplasmic space"/>
    <property type="evidence" value="ECO:0007669"/>
    <property type="project" value="UniProtKB-ARBA"/>
</dbReference>
<comment type="caution">
    <text evidence="6">The sequence shown here is derived from an EMBL/GenBank/DDBJ whole genome shotgun (WGS) entry which is preliminary data.</text>
</comment>
<gene>
    <name evidence="6" type="ORF">FHP25_01175</name>
</gene>
<dbReference type="PANTHER" id="PTHR30290:SF38">
    <property type="entry name" value="D,D-DIPEPTIDE-BINDING PERIPLASMIC PROTEIN DDPA-RELATED"/>
    <property type="match status" value="1"/>
</dbReference>
<reference evidence="6 7" key="1">
    <citation type="submission" date="2019-06" db="EMBL/GenBank/DDBJ databases">
        <title>New taxonomy in bacterial strain CC-CFT640, isolated from vineyard.</title>
        <authorList>
            <person name="Lin S.-Y."/>
            <person name="Tsai C.-F."/>
            <person name="Young C.-C."/>
        </authorList>
    </citation>
    <scope>NUCLEOTIDE SEQUENCE [LARGE SCALE GENOMIC DNA]</scope>
    <source>
        <strain evidence="6 7">CC-CFT640</strain>
    </source>
</reference>
<dbReference type="InterPro" id="IPR039424">
    <property type="entry name" value="SBP_5"/>
</dbReference>
<dbReference type="AlphaFoldDB" id="A0A5C8PVJ7"/>
<dbReference type="Proteomes" id="UP000321638">
    <property type="component" value="Unassembled WGS sequence"/>
</dbReference>
<proteinExistence type="inferred from homology"/>
<evidence type="ECO:0000313" key="6">
    <source>
        <dbReference type="EMBL" id="TXL82338.1"/>
    </source>
</evidence>
<accession>A0A5C8PVJ7</accession>
<organism evidence="6 7">
    <name type="scientific">Vineibacter terrae</name>
    <dbReference type="NCBI Taxonomy" id="2586908"/>
    <lineage>
        <taxon>Bacteria</taxon>
        <taxon>Pseudomonadati</taxon>
        <taxon>Pseudomonadota</taxon>
        <taxon>Alphaproteobacteria</taxon>
        <taxon>Hyphomicrobiales</taxon>
        <taxon>Vineibacter</taxon>
    </lineage>
</organism>